<dbReference type="InterPro" id="IPR035992">
    <property type="entry name" value="Ricin_B-like_lectins"/>
</dbReference>
<dbReference type="AlphaFoldDB" id="A0A7W8BIU5"/>
<dbReference type="InterPro" id="IPR000772">
    <property type="entry name" value="Ricin_B_lectin"/>
</dbReference>
<dbReference type="Pfam" id="PF14200">
    <property type="entry name" value="RicinB_lectin_2"/>
    <property type="match status" value="1"/>
</dbReference>
<dbReference type="EMBL" id="JACHJF010000032">
    <property type="protein sequence ID" value="MBB5122728.1"/>
    <property type="molecule type" value="Genomic_DNA"/>
</dbReference>
<proteinExistence type="predicted"/>
<evidence type="ECO:0000313" key="2">
    <source>
        <dbReference type="EMBL" id="MBB5122728.1"/>
    </source>
</evidence>
<dbReference type="Proteomes" id="UP000528608">
    <property type="component" value="Unassembled WGS sequence"/>
</dbReference>
<dbReference type="Gene3D" id="2.80.10.50">
    <property type="match status" value="1"/>
</dbReference>
<dbReference type="RefSeq" id="WP_170127597.1">
    <property type="nucleotide sequence ID" value="NZ_JACHJF010000032.1"/>
</dbReference>
<gene>
    <name evidence="2" type="ORF">FHS36_006202</name>
</gene>
<evidence type="ECO:0000259" key="1">
    <source>
        <dbReference type="Pfam" id="PF14200"/>
    </source>
</evidence>
<evidence type="ECO:0000313" key="3">
    <source>
        <dbReference type="Proteomes" id="UP000528608"/>
    </source>
</evidence>
<reference evidence="2 3" key="1">
    <citation type="submission" date="2020-08" db="EMBL/GenBank/DDBJ databases">
        <title>Genomic Encyclopedia of Type Strains, Phase III (KMG-III): the genomes of soil and plant-associated and newly described type strains.</title>
        <authorList>
            <person name="Whitman W."/>
        </authorList>
    </citation>
    <scope>NUCLEOTIDE SEQUENCE [LARGE SCALE GENOMIC DNA]</scope>
    <source>
        <strain evidence="2 3">CECT 3259</strain>
    </source>
</reference>
<comment type="caution">
    <text evidence="2">The sequence shown here is derived from an EMBL/GenBank/DDBJ whole genome shotgun (WGS) entry which is preliminary data.</text>
</comment>
<dbReference type="CDD" id="cd00161">
    <property type="entry name" value="beta-trefoil_Ricin-like"/>
    <property type="match status" value="1"/>
</dbReference>
<dbReference type="SUPFAM" id="SSF50370">
    <property type="entry name" value="Ricin B-like lectins"/>
    <property type="match status" value="2"/>
</dbReference>
<protein>
    <recommendedName>
        <fullName evidence="1">Ricin B lectin domain-containing protein</fullName>
    </recommendedName>
</protein>
<dbReference type="PROSITE" id="PS50231">
    <property type="entry name" value="RICIN_B_LECTIN"/>
    <property type="match status" value="1"/>
</dbReference>
<name>A0A7W8BIU5_STREU</name>
<organism evidence="2 3">
    <name type="scientific">Streptomyces eurocidicus</name>
    <name type="common">Streptoverticillium eurocidicus</name>
    <dbReference type="NCBI Taxonomy" id="66423"/>
    <lineage>
        <taxon>Bacteria</taxon>
        <taxon>Bacillati</taxon>
        <taxon>Actinomycetota</taxon>
        <taxon>Actinomycetes</taxon>
        <taxon>Kitasatosporales</taxon>
        <taxon>Streptomycetaceae</taxon>
        <taxon>Streptomyces</taxon>
    </lineage>
</organism>
<sequence length="179" mass="19223">MDPMMSRTIRAVLALGVSVAVLVGGATIAQADQVTSGSATDGPSFVRLRPEFSGMCLTIDGGSMRDMAYAVQAACEDGLDNQLFELIPTGSATFDIRAKHSGRCIGNFGGPVAQTWCPRSDHWRVIMVEVINGLYEIRLTDSPDSCMTAPDAITNLAAYVKRCGSDVKNQRWRVESAAF</sequence>
<feature type="domain" description="Ricin B lectin" evidence="1">
    <location>
        <begin position="44"/>
        <end position="107"/>
    </location>
</feature>
<accession>A0A7W8BIU5</accession>